<feature type="domain" description="FANCI solenoid 2" evidence="3">
    <location>
        <begin position="378"/>
        <end position="524"/>
    </location>
</feature>
<dbReference type="InterPro" id="IPR029312">
    <property type="entry name" value="FANCI_HD2"/>
</dbReference>
<dbReference type="InterPro" id="IPR029314">
    <property type="entry name" value="FANCI_S4"/>
</dbReference>
<evidence type="ECO:0000259" key="3">
    <source>
        <dbReference type="Pfam" id="PF14676"/>
    </source>
</evidence>
<dbReference type="InterPro" id="IPR029313">
    <property type="entry name" value="FANCI_S3"/>
</dbReference>
<dbReference type="PANTHER" id="PTHR21818:SF0">
    <property type="entry name" value="FANCONI ANEMIA GROUP I PROTEIN"/>
    <property type="match status" value="1"/>
</dbReference>
<dbReference type="OrthoDB" id="195089at2759"/>
<feature type="domain" description="FANCI solenoid 4" evidence="5">
    <location>
        <begin position="1039"/>
        <end position="1286"/>
    </location>
</feature>
<dbReference type="GO" id="GO:0006281">
    <property type="term" value="P:DNA repair"/>
    <property type="evidence" value="ECO:0007669"/>
    <property type="project" value="InterPro"/>
</dbReference>
<dbReference type="Pfam" id="PF14676">
    <property type="entry name" value="FANCI_S2"/>
    <property type="match status" value="1"/>
</dbReference>
<feature type="domain" description="FANCI solenoid 1" evidence="2">
    <location>
        <begin position="63"/>
        <end position="279"/>
    </location>
</feature>
<evidence type="ECO:0000313" key="8">
    <source>
        <dbReference type="Proteomes" id="UP000494165"/>
    </source>
</evidence>
<dbReference type="EMBL" id="CADEPI010000060">
    <property type="protein sequence ID" value="CAB3371333.1"/>
    <property type="molecule type" value="Genomic_DNA"/>
</dbReference>
<feature type="compositionally biased region" description="Polar residues" evidence="1">
    <location>
        <begin position="776"/>
        <end position="785"/>
    </location>
</feature>
<dbReference type="Proteomes" id="UP000494165">
    <property type="component" value="Unassembled WGS sequence"/>
</dbReference>
<accession>A0A8S1CR74</accession>
<dbReference type="Pfam" id="PF14680">
    <property type="entry name" value="FANCI_HD2"/>
    <property type="match status" value="1"/>
</dbReference>
<feature type="compositionally biased region" description="Basic and acidic residues" evidence="1">
    <location>
        <begin position="1289"/>
        <end position="1303"/>
    </location>
</feature>
<name>A0A8S1CR74_9INSE</name>
<protein>
    <recommendedName>
        <fullName evidence="9">FANCI solenoid 1 domain-containing protein</fullName>
    </recommendedName>
</protein>
<proteinExistence type="predicted"/>
<evidence type="ECO:0000259" key="6">
    <source>
        <dbReference type="Pfam" id="PF14680"/>
    </source>
</evidence>
<feature type="compositionally biased region" description="Acidic residues" evidence="1">
    <location>
        <begin position="1304"/>
        <end position="1315"/>
    </location>
</feature>
<dbReference type="Pfam" id="PF14675">
    <property type="entry name" value="FANCI_S1"/>
    <property type="match status" value="1"/>
</dbReference>
<evidence type="ECO:0008006" key="9">
    <source>
        <dbReference type="Google" id="ProtNLM"/>
    </source>
</evidence>
<feature type="domain" description="FANCI helical" evidence="6">
    <location>
        <begin position="543"/>
        <end position="762"/>
    </location>
</feature>
<feature type="region of interest" description="Disordered" evidence="1">
    <location>
        <begin position="768"/>
        <end position="800"/>
    </location>
</feature>
<evidence type="ECO:0000259" key="2">
    <source>
        <dbReference type="Pfam" id="PF14675"/>
    </source>
</evidence>
<organism evidence="7 8">
    <name type="scientific">Cloeon dipterum</name>
    <dbReference type="NCBI Taxonomy" id="197152"/>
    <lineage>
        <taxon>Eukaryota</taxon>
        <taxon>Metazoa</taxon>
        <taxon>Ecdysozoa</taxon>
        <taxon>Arthropoda</taxon>
        <taxon>Hexapoda</taxon>
        <taxon>Insecta</taxon>
        <taxon>Pterygota</taxon>
        <taxon>Palaeoptera</taxon>
        <taxon>Ephemeroptera</taxon>
        <taxon>Pisciforma</taxon>
        <taxon>Baetidae</taxon>
        <taxon>Cloeon</taxon>
    </lineage>
</organism>
<evidence type="ECO:0000259" key="5">
    <source>
        <dbReference type="Pfam" id="PF14678"/>
    </source>
</evidence>
<feature type="region of interest" description="Disordered" evidence="1">
    <location>
        <begin position="1289"/>
        <end position="1315"/>
    </location>
</feature>
<gene>
    <name evidence="7" type="ORF">CLODIP_2_CD05916</name>
</gene>
<evidence type="ECO:0000259" key="4">
    <source>
        <dbReference type="Pfam" id="PF14677"/>
    </source>
</evidence>
<dbReference type="GO" id="GO:0070182">
    <property type="term" value="F:DNA polymerase binding"/>
    <property type="evidence" value="ECO:0007669"/>
    <property type="project" value="TreeGrafter"/>
</dbReference>
<evidence type="ECO:0000313" key="7">
    <source>
        <dbReference type="EMBL" id="CAB3371333.1"/>
    </source>
</evidence>
<evidence type="ECO:0000256" key="1">
    <source>
        <dbReference type="SAM" id="MobiDB-lite"/>
    </source>
</evidence>
<sequence>MSNLLLKLAELDSLQSDKEVENVINSLTDEKVLSVLKSRLVDIIAPRCIGIILNAYSRTNQEKKKLALIRAILEEIPLQAALSAMQVRDLTNAILSDLESLQSGSLVRLVDFCINMMKEKERSKECWKEILPRLLLLLKEKPVVNHCGTDMSGLEYRSQVLKALCNAEWKPENITMIAAMFREVPLAGEELKQVVLKLLDGLDELEAAEVPPFVYQMLRLCGHQHFLLVLMHVQKYFDRGSSTESDFDSIEAVESNGRALSADMRQSESTVLFHVQKCVAQDPQCGRNLSNSLQNLVCTPEILFGNSFLLSAVLMICDVATVREKFLPILVKSFARSVMDQDILNRLSWTNIILAPQNKLETCLKSLIENTDIQRGVVLEQLVKFCFEVLLNRRSGRAAETILTTASNTLLYIAKKQPDSVSVILELLVINITGGKFEPHLLRCLKRLIGMTQAKLLVKTEFLSMRMVEHLVNMQPAAAEQSVVALIPLLSRSEGLCNNLVVNLRKAINRPLVETKLMAVHGLLTLVQRLKVKKFLATSQATQFSSNNSISSQVSAEVTHHGIPHTKDMTAMNMELIQILTPALFCQPEVRLRLYESIHSMPTQDKSLGPVVMHMLLKNLAKCKDLKGANVLDLEKCYKEGMDDDVELVEPVGHLVFSLAMVLCSVGNELCEFNTAREMFDFMQSLTNRMAQLTTADLGYPQDKLVFEEGAKGDTKVLVLTLGMNLCEAVIAYLIRSWADSKEQQAKKVASVFNTYISIKEHLAGCKRQTKKKDPNQTVGGSQMANPRKRSRPAASSSSKEIGGMILPPVLDLPTICLLLQLLYCDCDWANATQAAILKNKLAFQSWTLNSLVQVMHHYKASSSNGLMEKSSPEFNSFCVIGNILFNCLKKLPEIAKDTPDFALLQVEALSELVDLFFQDNPLMLDPFISTVDNGNADESAANIITDLIKLVPDMIEFLYENDETEVSYSKIPRVVITIASRITSMLKATGVDLILNWLQEFAKKSVCSDEAIVKALLELLLSVFALRKRTTGPMRVFAKDISFHLDAINKERALADVNRASVSLVDKEHVPMFVQVTCAHLRHLLEVANVLLQRLSAERCLQPYQINDQCAKIISCVNGKEKELCQLLDSVMCVVILLLNVKLEREQGEALLKDVCSIYRTCSSVCKHFSKICIKGDRPYRQAEFASVVELAGKTLPPLIRDFITHLEAEMKKKYKALEGKKKFNAKAAQKMVLRESDSFAKTMLEYEKFSKCVFQLAAKAKDPGLKNQLNLGPSHDFRINYEEVVEKMTRGNEQTENRSESGDGEVTEEEEES</sequence>
<dbReference type="Pfam" id="PF14677">
    <property type="entry name" value="FANCI_S3"/>
    <property type="match status" value="1"/>
</dbReference>
<dbReference type="PANTHER" id="PTHR21818">
    <property type="entry name" value="BC025462 PROTEIN"/>
    <property type="match status" value="1"/>
</dbReference>
<reference evidence="7 8" key="1">
    <citation type="submission" date="2020-04" db="EMBL/GenBank/DDBJ databases">
        <authorList>
            <person name="Alioto T."/>
            <person name="Alioto T."/>
            <person name="Gomez Garrido J."/>
        </authorList>
    </citation>
    <scope>NUCLEOTIDE SEQUENCE [LARGE SCALE GENOMIC DNA]</scope>
</reference>
<feature type="domain" description="FANCI solenoid 3" evidence="4">
    <location>
        <begin position="810"/>
        <end position="1021"/>
    </location>
</feature>
<dbReference type="InterPro" id="IPR029308">
    <property type="entry name" value="FANCI_S1"/>
</dbReference>
<dbReference type="InterPro" id="IPR029315">
    <property type="entry name" value="FANCI_S2"/>
</dbReference>
<keyword evidence="8" id="KW-1185">Reference proteome</keyword>
<dbReference type="InterPro" id="IPR026171">
    <property type="entry name" value="FANCI"/>
</dbReference>
<dbReference type="Pfam" id="PF14678">
    <property type="entry name" value="FANCI_S4"/>
    <property type="match status" value="1"/>
</dbReference>
<comment type="caution">
    <text evidence="7">The sequence shown here is derived from an EMBL/GenBank/DDBJ whole genome shotgun (WGS) entry which is preliminary data.</text>
</comment>